<accession>A0AAE0DK01</accession>
<reference evidence="2" key="1">
    <citation type="submission" date="2022-11" db="EMBL/GenBank/DDBJ databases">
        <title>Chromosomal genome sequence assembly and mating type (MAT) locus characterization of the leprose asexual lichenized fungus Lepraria neglecta (Nyl.) Erichsen.</title>
        <authorList>
            <person name="Allen J.L."/>
            <person name="Pfeffer B."/>
        </authorList>
    </citation>
    <scope>NUCLEOTIDE SEQUENCE</scope>
    <source>
        <strain evidence="2">Allen 5258</strain>
    </source>
</reference>
<proteinExistence type="predicted"/>
<feature type="region of interest" description="Disordered" evidence="1">
    <location>
        <begin position="42"/>
        <end position="74"/>
    </location>
</feature>
<dbReference type="GO" id="GO:0009306">
    <property type="term" value="P:protein secretion"/>
    <property type="evidence" value="ECO:0007669"/>
    <property type="project" value="InterPro"/>
</dbReference>
<dbReference type="EMBL" id="JASNWA010000009">
    <property type="protein sequence ID" value="KAK3169828.1"/>
    <property type="molecule type" value="Genomic_DNA"/>
</dbReference>
<protein>
    <submittedName>
        <fullName evidence="2">Uncharacterized protein</fullName>
    </submittedName>
</protein>
<evidence type="ECO:0000313" key="2">
    <source>
        <dbReference type="EMBL" id="KAK3169828.1"/>
    </source>
</evidence>
<organism evidence="2 3">
    <name type="scientific">Lepraria neglecta</name>
    <dbReference type="NCBI Taxonomy" id="209136"/>
    <lineage>
        <taxon>Eukaryota</taxon>
        <taxon>Fungi</taxon>
        <taxon>Dikarya</taxon>
        <taxon>Ascomycota</taxon>
        <taxon>Pezizomycotina</taxon>
        <taxon>Lecanoromycetes</taxon>
        <taxon>OSLEUM clade</taxon>
        <taxon>Lecanoromycetidae</taxon>
        <taxon>Lecanorales</taxon>
        <taxon>Lecanorineae</taxon>
        <taxon>Stereocaulaceae</taxon>
        <taxon>Lepraria</taxon>
    </lineage>
</organism>
<gene>
    <name evidence="2" type="ORF">OEA41_009212</name>
</gene>
<dbReference type="InterPro" id="IPR024242">
    <property type="entry name" value="NCE101"/>
</dbReference>
<name>A0AAE0DK01_9LECA</name>
<dbReference type="AlphaFoldDB" id="A0AAE0DK01"/>
<comment type="caution">
    <text evidence="2">The sequence shown here is derived from an EMBL/GenBank/DDBJ whole genome shotgun (WGS) entry which is preliminary data.</text>
</comment>
<evidence type="ECO:0000313" key="3">
    <source>
        <dbReference type="Proteomes" id="UP001276659"/>
    </source>
</evidence>
<dbReference type="Proteomes" id="UP001276659">
    <property type="component" value="Unassembled WGS sequence"/>
</dbReference>
<sequence>MATTFPRYNYIISKTLDPLFALLIGFSAAGIRIRREENEKRAGMVTTSMVQPTAVARKPTNGAGGAGGEEQGEVDGEIGYAEIARVGWGRVRRRVFSEEKEG</sequence>
<keyword evidence="3" id="KW-1185">Reference proteome</keyword>
<dbReference type="Pfam" id="PF11654">
    <property type="entry name" value="NCE101"/>
    <property type="match status" value="1"/>
</dbReference>
<evidence type="ECO:0000256" key="1">
    <source>
        <dbReference type="SAM" id="MobiDB-lite"/>
    </source>
</evidence>